<feature type="chain" id="PRO_5046462022" description="Peptidoglycan-binding protein CsiV" evidence="1">
    <location>
        <begin position="21"/>
        <end position="175"/>
    </location>
</feature>
<protein>
    <recommendedName>
        <fullName evidence="4">Peptidoglycan-binding protein CsiV</fullName>
    </recommendedName>
</protein>
<evidence type="ECO:0008006" key="4">
    <source>
        <dbReference type="Google" id="ProtNLM"/>
    </source>
</evidence>
<proteinExistence type="predicted"/>
<reference evidence="2 3" key="1">
    <citation type="submission" date="2016-06" db="EMBL/GenBank/DDBJ databases">
        <authorList>
            <person name="Ramos C."/>
            <person name="Pintado A."/>
            <person name="Crespo-Gomez J.I."/>
        </authorList>
    </citation>
    <scope>NUCLEOTIDE SEQUENCE [LARGE SCALE GENOMIC DNA]</scope>
    <source>
        <strain evidence="2 3">AVO110</strain>
    </source>
</reference>
<dbReference type="RefSeq" id="WP_187806869.1">
    <property type="nucleotide sequence ID" value="NZ_LZEU01000001.1"/>
</dbReference>
<keyword evidence="3" id="KW-1185">Reference proteome</keyword>
<name>A0ABR7S1B9_AQUAC</name>
<comment type="caution">
    <text evidence="2">The sequence shown here is derived from an EMBL/GenBank/DDBJ whole genome shotgun (WGS) entry which is preliminary data.</text>
</comment>
<dbReference type="Proteomes" id="UP000744555">
    <property type="component" value="Unassembled WGS sequence"/>
</dbReference>
<evidence type="ECO:0000313" key="2">
    <source>
        <dbReference type="EMBL" id="MBC9251367.1"/>
    </source>
</evidence>
<gene>
    <name evidence="2" type="ORF">A9179_13915</name>
</gene>
<dbReference type="InterPro" id="IPR021241">
    <property type="entry name" value="CsiV"/>
</dbReference>
<dbReference type="Pfam" id="PF10972">
    <property type="entry name" value="CsiV"/>
    <property type="match status" value="1"/>
</dbReference>
<organism evidence="2 3">
    <name type="scientific">Aquipseudomonas alcaligenes</name>
    <name type="common">Pseudomonas alcaligenes</name>
    <dbReference type="NCBI Taxonomy" id="43263"/>
    <lineage>
        <taxon>Bacteria</taxon>
        <taxon>Pseudomonadati</taxon>
        <taxon>Pseudomonadota</taxon>
        <taxon>Gammaproteobacteria</taxon>
        <taxon>Pseudomonadales</taxon>
        <taxon>Pseudomonadaceae</taxon>
        <taxon>Aquipseudomonas</taxon>
    </lineage>
</organism>
<sequence>MRAFRHLALLLTLLAPAAFADGLYQVEVIVFRQAGEQISASQPAPDDWAVGSQALPAGSERGTALDNEAAKLNPGNGYQVLLHQAWSQNLSAAPSKVAISTGEQTFGHYPVEGTLTLSQQERLLDLEADFWINQFDADGLLSSSERLKQGTRLKADELTYLDHGSLGILVRVRPL</sequence>
<accession>A0ABR7S1B9</accession>
<feature type="signal peptide" evidence="1">
    <location>
        <begin position="1"/>
        <end position="20"/>
    </location>
</feature>
<dbReference type="EMBL" id="LZEU01000001">
    <property type="protein sequence ID" value="MBC9251367.1"/>
    <property type="molecule type" value="Genomic_DNA"/>
</dbReference>
<evidence type="ECO:0000313" key="3">
    <source>
        <dbReference type="Proteomes" id="UP000744555"/>
    </source>
</evidence>
<keyword evidence="1" id="KW-0732">Signal</keyword>
<evidence type="ECO:0000256" key="1">
    <source>
        <dbReference type="SAM" id="SignalP"/>
    </source>
</evidence>